<dbReference type="GO" id="GO:0008168">
    <property type="term" value="F:methyltransferase activity"/>
    <property type="evidence" value="ECO:0007669"/>
    <property type="project" value="UniProtKB-KW"/>
</dbReference>
<reference evidence="5" key="2">
    <citation type="submission" date="2014-07" db="EMBL/GenBank/DDBJ databases">
        <authorList>
            <person name="Hull J."/>
        </authorList>
    </citation>
    <scope>NUCLEOTIDE SEQUENCE</scope>
</reference>
<keyword evidence="1" id="KW-0479">Metal-binding</keyword>
<name>A0A0A9XDK8_LYGHE</name>
<organism evidence="5">
    <name type="scientific">Lygus hesperus</name>
    <name type="common">Western plant bug</name>
    <dbReference type="NCBI Taxonomy" id="30085"/>
    <lineage>
        <taxon>Eukaryota</taxon>
        <taxon>Metazoa</taxon>
        <taxon>Ecdysozoa</taxon>
        <taxon>Arthropoda</taxon>
        <taxon>Hexapoda</taxon>
        <taxon>Insecta</taxon>
        <taxon>Pterygota</taxon>
        <taxon>Neoptera</taxon>
        <taxon>Paraneoptera</taxon>
        <taxon>Hemiptera</taxon>
        <taxon>Heteroptera</taxon>
        <taxon>Panheteroptera</taxon>
        <taxon>Cimicomorpha</taxon>
        <taxon>Miridae</taxon>
        <taxon>Mirini</taxon>
        <taxon>Lygus</taxon>
    </lineage>
</organism>
<dbReference type="InterPro" id="IPR007588">
    <property type="entry name" value="Znf_FLYWCH"/>
</dbReference>
<dbReference type="Pfam" id="PF04500">
    <property type="entry name" value="FLYWCH"/>
    <property type="match status" value="1"/>
</dbReference>
<reference evidence="5" key="1">
    <citation type="journal article" date="2014" name="PLoS ONE">
        <title>Transcriptome-Based Identification of ABC Transporters in the Western Tarnished Plant Bug Lygus hesperus.</title>
        <authorList>
            <person name="Hull J.J."/>
            <person name="Chaney K."/>
            <person name="Geib S.M."/>
            <person name="Fabrick J.A."/>
            <person name="Brent C.S."/>
            <person name="Walsh D."/>
            <person name="Lavine L.C."/>
        </authorList>
    </citation>
    <scope>NUCLEOTIDE SEQUENCE</scope>
</reference>
<keyword evidence="2" id="KW-0863">Zinc-finger</keyword>
<sequence>MHFSDFTSKTVVFRKRGPIVDVDLWNGDFTDDKGAVIPVMRSKRGRPILILEGSKFRGDQKLADGRIRWRCSKRNCKSRLYTYGPSVDGPSHHNHETPRSQC</sequence>
<keyword evidence="5" id="KW-0489">Methyltransferase</keyword>
<dbReference type="GO" id="GO:0032259">
    <property type="term" value="P:methylation"/>
    <property type="evidence" value="ECO:0007669"/>
    <property type="project" value="UniProtKB-KW"/>
</dbReference>
<evidence type="ECO:0000256" key="3">
    <source>
        <dbReference type="ARBA" id="ARBA00022833"/>
    </source>
</evidence>
<dbReference type="EMBL" id="GBHO01025878">
    <property type="protein sequence ID" value="JAG17726.1"/>
    <property type="molecule type" value="Transcribed_RNA"/>
</dbReference>
<keyword evidence="3" id="KW-0862">Zinc</keyword>
<dbReference type="GO" id="GO:0008270">
    <property type="term" value="F:zinc ion binding"/>
    <property type="evidence" value="ECO:0007669"/>
    <property type="project" value="UniProtKB-KW"/>
</dbReference>
<evidence type="ECO:0000259" key="4">
    <source>
        <dbReference type="Pfam" id="PF04500"/>
    </source>
</evidence>
<feature type="domain" description="FLYWCH-type" evidence="4">
    <location>
        <begin position="40"/>
        <end position="95"/>
    </location>
</feature>
<evidence type="ECO:0000256" key="1">
    <source>
        <dbReference type="ARBA" id="ARBA00022723"/>
    </source>
</evidence>
<gene>
    <name evidence="5" type="primary">trmFO_3</name>
    <name evidence="5" type="ORF">CM83_9877</name>
</gene>
<dbReference type="AlphaFoldDB" id="A0A0A9XDK8"/>
<dbReference type="Gene3D" id="2.20.25.240">
    <property type="match status" value="1"/>
</dbReference>
<proteinExistence type="predicted"/>
<evidence type="ECO:0000313" key="5">
    <source>
        <dbReference type="EMBL" id="JAG17726.1"/>
    </source>
</evidence>
<evidence type="ECO:0000256" key="2">
    <source>
        <dbReference type="ARBA" id="ARBA00022771"/>
    </source>
</evidence>
<accession>A0A0A9XDK8</accession>
<protein>
    <submittedName>
        <fullName evidence="5">Methylenetetrahydrofolate--tRNA-(Uracil-5-)-methyltransferase TrmFO</fullName>
    </submittedName>
</protein>
<keyword evidence="5" id="KW-0808">Transferase</keyword>